<keyword evidence="1" id="KW-0812">Transmembrane</keyword>
<feature type="chain" id="PRO_5012681521" evidence="2">
    <location>
        <begin position="22"/>
        <end position="587"/>
    </location>
</feature>
<evidence type="ECO:0000256" key="1">
    <source>
        <dbReference type="SAM" id="Phobius"/>
    </source>
</evidence>
<dbReference type="OrthoDB" id="7822067at2"/>
<dbReference type="Proteomes" id="UP000186221">
    <property type="component" value="Unassembled WGS sequence"/>
</dbReference>
<reference evidence="5" key="1">
    <citation type="submission" date="2017-01" db="EMBL/GenBank/DDBJ databases">
        <authorList>
            <person name="Varghese N."/>
            <person name="Submissions S."/>
        </authorList>
    </citation>
    <scope>NUCLEOTIDE SEQUENCE [LARGE SCALE GENOMIC DNA]</scope>
    <source>
        <strain evidence="5">DSM 19945</strain>
    </source>
</reference>
<dbReference type="EMBL" id="FTOG01000005">
    <property type="protein sequence ID" value="SIS82588.1"/>
    <property type="molecule type" value="Genomic_DNA"/>
</dbReference>
<gene>
    <name evidence="4" type="ORF">SAMN05421580_105198</name>
</gene>
<evidence type="ECO:0000313" key="4">
    <source>
        <dbReference type="EMBL" id="SIS82588.1"/>
    </source>
</evidence>
<organism evidence="4 5">
    <name type="scientific">Rhodobacter aestuarii</name>
    <dbReference type="NCBI Taxonomy" id="453582"/>
    <lineage>
        <taxon>Bacteria</taxon>
        <taxon>Pseudomonadati</taxon>
        <taxon>Pseudomonadota</taxon>
        <taxon>Alphaproteobacteria</taxon>
        <taxon>Rhodobacterales</taxon>
        <taxon>Rhodobacter group</taxon>
        <taxon>Rhodobacter</taxon>
    </lineage>
</organism>
<protein>
    <submittedName>
        <fullName evidence="4">Putative phage tail protein</fullName>
    </submittedName>
</protein>
<evidence type="ECO:0000256" key="2">
    <source>
        <dbReference type="SAM" id="SignalP"/>
    </source>
</evidence>
<accession>A0A1N7M916</accession>
<keyword evidence="2" id="KW-0732">Signal</keyword>
<feature type="signal peptide" evidence="2">
    <location>
        <begin position="1"/>
        <end position="21"/>
    </location>
</feature>
<dbReference type="AlphaFoldDB" id="A0A1N7M916"/>
<feature type="domain" description="Tip attachment protein J" evidence="3">
    <location>
        <begin position="385"/>
        <end position="563"/>
    </location>
</feature>
<keyword evidence="5" id="KW-1185">Reference proteome</keyword>
<keyword evidence="1" id="KW-1133">Transmembrane helix</keyword>
<name>A0A1N7M916_9RHOB</name>
<dbReference type="STRING" id="453582.SAMN05421580_105198"/>
<feature type="transmembrane region" description="Helical" evidence="1">
    <location>
        <begin position="31"/>
        <end position="56"/>
    </location>
</feature>
<evidence type="ECO:0000313" key="5">
    <source>
        <dbReference type="Proteomes" id="UP000186221"/>
    </source>
</evidence>
<sequence length="587" mass="63455">MRKILFLSTALIAFGADPARADVVTGWLAVNVFGAFGAAASAALAQITVGLGLNLLAGALQKALMKTPRQEIDVTFEVQLGDDKPLGFVVGDYATGGKRKYIANWGKDTRFIAEVIEVSCLPQDLAGLWVDDEEGAWDEETGHAWLPVRKRSKTTNSQTGEVTYGAWVALDPGSVGELAGGPGPEGPAPDTDTAQFIYVGRWLTNAADDGYTSEFGFYAPGNRICLRFYDGTQSAADPFLVHLFGADPEYPWTEDHIGTGKSYAVVVTRYDDDSRGSYPAFLWELAPLPLYDPRLDSTAGGTGAHRWGDRSTYAPTSNAAVIAYNIARGIYYRSEWIFGGRNLAPWRLPFAEWAAAMAACDAAVAREDGGTEPAYRVGAEITVDMEPLGVLEEIGRAANMRFAEVGGMLKPLVDLPGAAILAITDEDIVITAGQSTRPFVPVSETFNALSATYPDPSEKWANKDAAEVVAESTGPNAGDGQWTPDETGALLWVPMYLPTSVSYPAAPYADQVQRLMRAQLADYRRMRQHQFQLPPMAYPLEPLDMISWTSARHGYAAKPFLIDSCQKTAGLCVAVTLREVDVADYDG</sequence>
<dbReference type="RefSeq" id="WP_076484702.1">
    <property type="nucleotide sequence ID" value="NZ_FTOG01000005.1"/>
</dbReference>
<dbReference type="InterPro" id="IPR032876">
    <property type="entry name" value="J_dom"/>
</dbReference>
<keyword evidence="1" id="KW-0472">Membrane</keyword>
<dbReference type="Pfam" id="PF13550">
    <property type="entry name" value="Phage-tail_3"/>
    <property type="match status" value="1"/>
</dbReference>
<proteinExistence type="predicted"/>
<evidence type="ECO:0000259" key="3">
    <source>
        <dbReference type="Pfam" id="PF13550"/>
    </source>
</evidence>